<dbReference type="GO" id="GO:0008831">
    <property type="term" value="F:dTDP-4-dehydrorhamnose reductase activity"/>
    <property type="evidence" value="ECO:0007669"/>
    <property type="project" value="UniProtKB-EC"/>
</dbReference>
<keyword evidence="2" id="KW-0560">Oxidoreductase</keyword>
<keyword evidence="5" id="KW-1185">Reference proteome</keyword>
<gene>
    <name evidence="4" type="ORF">AOC36_08455</name>
</gene>
<proteinExistence type="inferred from homology"/>
<dbReference type="CDD" id="cd05254">
    <property type="entry name" value="dTDP_HR_like_SDR_e"/>
    <property type="match status" value="1"/>
</dbReference>
<dbReference type="SUPFAM" id="SSF51735">
    <property type="entry name" value="NAD(P)-binding Rossmann-fold domains"/>
    <property type="match status" value="1"/>
</dbReference>
<comment type="similarity">
    <text evidence="1 2">Belongs to the dTDP-4-dehydrorhamnose reductase family.</text>
</comment>
<dbReference type="EC" id="1.1.1.133" evidence="2"/>
<name>A0A0X8H0V1_9FIRM</name>
<comment type="pathway">
    <text evidence="2">Carbohydrate biosynthesis; dTDP-L-rhamnose biosynthesis.</text>
</comment>
<evidence type="ECO:0000313" key="5">
    <source>
        <dbReference type="Proteomes" id="UP000063781"/>
    </source>
</evidence>
<feature type="domain" description="RmlD-like substrate binding" evidence="3">
    <location>
        <begin position="1"/>
        <end position="277"/>
    </location>
</feature>
<evidence type="ECO:0000256" key="1">
    <source>
        <dbReference type="ARBA" id="ARBA00010944"/>
    </source>
</evidence>
<dbReference type="KEGG" id="erl:AOC36_08455"/>
<dbReference type="GO" id="GO:0019305">
    <property type="term" value="P:dTDP-rhamnose biosynthetic process"/>
    <property type="evidence" value="ECO:0007669"/>
    <property type="project" value="UniProtKB-UniPathway"/>
</dbReference>
<dbReference type="PANTHER" id="PTHR10491">
    <property type="entry name" value="DTDP-4-DEHYDRORHAMNOSE REDUCTASE"/>
    <property type="match status" value="1"/>
</dbReference>
<dbReference type="InterPro" id="IPR005913">
    <property type="entry name" value="dTDP_dehydrorham_reduct"/>
</dbReference>
<dbReference type="FunFam" id="3.40.50.720:FF:000159">
    <property type="entry name" value="dTDP-4-dehydrorhamnose reductase"/>
    <property type="match status" value="1"/>
</dbReference>
<reference evidence="4 5" key="1">
    <citation type="submission" date="2015-10" db="EMBL/GenBank/DDBJ databases">
        <title>Erysipelothrix larvae sp. LV19 isolated from the larval gut of the rhinoceros beetle, Trypoxylus dichotomus.</title>
        <authorList>
            <person name="Lim S."/>
            <person name="Kim B.-C."/>
        </authorList>
    </citation>
    <scope>NUCLEOTIDE SEQUENCE [LARGE SCALE GENOMIC DNA]</scope>
    <source>
        <strain evidence="4 5">LV19</strain>
    </source>
</reference>
<dbReference type="Gene3D" id="3.90.25.10">
    <property type="entry name" value="UDP-galactose 4-epimerase, domain 1"/>
    <property type="match status" value="1"/>
</dbReference>
<dbReference type="Proteomes" id="UP000063781">
    <property type="component" value="Chromosome"/>
</dbReference>
<protein>
    <recommendedName>
        <fullName evidence="2">dTDP-4-dehydrorhamnose reductase</fullName>
        <ecNumber evidence="2">1.1.1.133</ecNumber>
    </recommendedName>
</protein>
<dbReference type="STRING" id="1514105.AOC36_08455"/>
<dbReference type="Pfam" id="PF04321">
    <property type="entry name" value="RmlD_sub_bind"/>
    <property type="match status" value="1"/>
</dbReference>
<evidence type="ECO:0000259" key="3">
    <source>
        <dbReference type="Pfam" id="PF04321"/>
    </source>
</evidence>
<dbReference type="Gene3D" id="3.40.50.720">
    <property type="entry name" value="NAD(P)-binding Rossmann-like Domain"/>
    <property type="match status" value="1"/>
</dbReference>
<dbReference type="InterPro" id="IPR029903">
    <property type="entry name" value="RmlD-like-bd"/>
</dbReference>
<evidence type="ECO:0000256" key="2">
    <source>
        <dbReference type="RuleBase" id="RU364082"/>
    </source>
</evidence>
<evidence type="ECO:0000313" key="4">
    <source>
        <dbReference type="EMBL" id="AMC94015.1"/>
    </source>
</evidence>
<dbReference type="OrthoDB" id="9803892at2"/>
<dbReference type="InterPro" id="IPR036291">
    <property type="entry name" value="NAD(P)-bd_dom_sf"/>
</dbReference>
<accession>A0A0X8H0V1</accession>
<dbReference type="UniPathway" id="UPA00124"/>
<keyword evidence="2" id="KW-0521">NADP</keyword>
<dbReference type="PANTHER" id="PTHR10491:SF4">
    <property type="entry name" value="METHIONINE ADENOSYLTRANSFERASE 2 SUBUNIT BETA"/>
    <property type="match status" value="1"/>
</dbReference>
<sequence>MKVLVTGGNGQLAYDVKLALDKAGIDYKSIDFEDADITNEKEIKNLIRDYAPDAIIHCAAYTAVDQAEDDKEKVEAINVLGTRYIAEASKEIDAKLVYISTDYVFDGEGTQPFEVTDTPNPVSWYGITKYQGELEVQKVLEKYFIVRISWVFGVNGNNFVKTMLRLGNERDSLNVVNDQIGSPTYCGDVAPILVDMIQTEKYGIYHATNEGFCSWYDFTQKIFEIANINCEVKGIPTREYPTRAVRPLNSRMSKQSLIDAGFTVPRKWEEALEAMIELL</sequence>
<comment type="function">
    <text evidence="2">Catalyzes the reduction of dTDP-6-deoxy-L-lyxo-4-hexulose to yield dTDP-L-rhamnose.</text>
</comment>
<dbReference type="AlphaFoldDB" id="A0A0X8H0V1"/>
<dbReference type="NCBIfam" id="TIGR01214">
    <property type="entry name" value="rmlD"/>
    <property type="match status" value="1"/>
</dbReference>
<organism evidence="4 5">
    <name type="scientific">Erysipelothrix larvae</name>
    <dbReference type="NCBI Taxonomy" id="1514105"/>
    <lineage>
        <taxon>Bacteria</taxon>
        <taxon>Bacillati</taxon>
        <taxon>Bacillota</taxon>
        <taxon>Erysipelotrichia</taxon>
        <taxon>Erysipelotrichales</taxon>
        <taxon>Erysipelotrichaceae</taxon>
        <taxon>Erysipelothrix</taxon>
    </lineage>
</organism>
<dbReference type="EMBL" id="CP013213">
    <property type="protein sequence ID" value="AMC94015.1"/>
    <property type="molecule type" value="Genomic_DNA"/>
</dbReference>